<accession>A0A5J4NML7</accession>
<evidence type="ECO:0000256" key="2">
    <source>
        <dbReference type="ARBA" id="ARBA00022517"/>
    </source>
</evidence>
<dbReference type="AlphaFoldDB" id="A0A5J4NML7"/>
<comment type="similarity">
    <text evidence="6">Belongs to the UTP23/FCF1 family. UTP23 subfamily.</text>
</comment>
<gene>
    <name evidence="8" type="ORF">DEA37_0011521</name>
</gene>
<comment type="subcellular location">
    <subcellularLocation>
        <location evidence="1">Nucleus</location>
        <location evidence="1">Nucleolus</location>
    </subcellularLocation>
</comment>
<dbReference type="EMBL" id="QNGE01001761">
    <property type="protein sequence ID" value="KAA3676885.1"/>
    <property type="molecule type" value="Genomic_DNA"/>
</dbReference>
<keyword evidence="2" id="KW-0690">Ribosome biogenesis</keyword>
<evidence type="ECO:0000259" key="7">
    <source>
        <dbReference type="Pfam" id="PF24779"/>
    </source>
</evidence>
<organism evidence="8 9">
    <name type="scientific">Paragonimus westermani</name>
    <dbReference type="NCBI Taxonomy" id="34504"/>
    <lineage>
        <taxon>Eukaryota</taxon>
        <taxon>Metazoa</taxon>
        <taxon>Spiralia</taxon>
        <taxon>Lophotrochozoa</taxon>
        <taxon>Platyhelminthes</taxon>
        <taxon>Trematoda</taxon>
        <taxon>Digenea</taxon>
        <taxon>Plagiorchiida</taxon>
        <taxon>Troglotremata</taxon>
        <taxon>Troglotrematidae</taxon>
        <taxon>Paragonimus</taxon>
    </lineage>
</organism>
<dbReference type="GO" id="GO:0006364">
    <property type="term" value="P:rRNA processing"/>
    <property type="evidence" value="ECO:0007669"/>
    <property type="project" value="UniProtKB-KW"/>
</dbReference>
<keyword evidence="3" id="KW-0698">rRNA processing</keyword>
<comment type="caution">
    <text evidence="8">The sequence shown here is derived from an EMBL/GenBank/DDBJ whole genome shotgun (WGS) entry which is preliminary data.</text>
</comment>
<evidence type="ECO:0000256" key="6">
    <source>
        <dbReference type="ARBA" id="ARBA00038503"/>
    </source>
</evidence>
<evidence type="ECO:0000256" key="1">
    <source>
        <dbReference type="ARBA" id="ARBA00004604"/>
    </source>
</evidence>
<dbReference type="InterPro" id="IPR029060">
    <property type="entry name" value="PIN-like_dom_sf"/>
</dbReference>
<keyword evidence="9" id="KW-1185">Reference proteome</keyword>
<dbReference type="GO" id="GO:0032040">
    <property type="term" value="C:small-subunit processome"/>
    <property type="evidence" value="ECO:0007669"/>
    <property type="project" value="InterPro"/>
</dbReference>
<keyword evidence="4" id="KW-0539">Nucleus</keyword>
<dbReference type="Proteomes" id="UP000324629">
    <property type="component" value="Unassembled WGS sequence"/>
</dbReference>
<dbReference type="Pfam" id="PF24779">
    <property type="entry name" value="UTP23_sensor"/>
    <property type="match status" value="1"/>
</dbReference>
<dbReference type="Gene3D" id="3.40.50.1010">
    <property type="entry name" value="5'-nuclease"/>
    <property type="match status" value="1"/>
</dbReference>
<dbReference type="PANTHER" id="PTHR12416">
    <property type="entry name" value="RRNA-PROCESSING PROTEIN UTP23 HOMOLOG"/>
    <property type="match status" value="1"/>
</dbReference>
<reference evidence="8 9" key="1">
    <citation type="journal article" date="2019" name="Gigascience">
        <title>Whole-genome sequence of the oriental lung fluke Paragonimus westermani.</title>
        <authorList>
            <person name="Oey H."/>
            <person name="Zakrzewski M."/>
            <person name="Narain K."/>
            <person name="Devi K.R."/>
            <person name="Agatsuma T."/>
            <person name="Nawaratna S."/>
            <person name="Gobert G.N."/>
            <person name="Jones M.K."/>
            <person name="Ragan M.A."/>
            <person name="McManus D.P."/>
            <person name="Krause L."/>
        </authorList>
    </citation>
    <scope>NUCLEOTIDE SEQUENCE [LARGE SCALE GENOMIC DNA]</scope>
    <source>
        <strain evidence="8 9">IND2009</strain>
    </source>
</reference>
<feature type="domain" description="UTP23 sensor motif region" evidence="7">
    <location>
        <begin position="204"/>
        <end position="220"/>
    </location>
</feature>
<proteinExistence type="inferred from homology"/>
<evidence type="ECO:0000256" key="5">
    <source>
        <dbReference type="ARBA" id="ARBA00037300"/>
    </source>
</evidence>
<evidence type="ECO:0000313" key="9">
    <source>
        <dbReference type="Proteomes" id="UP000324629"/>
    </source>
</evidence>
<name>A0A5J4NML7_9TREM</name>
<comment type="function">
    <text evidence="5">Involved in rRNA-processing and ribosome biogenesis.</text>
</comment>
<evidence type="ECO:0000313" key="8">
    <source>
        <dbReference type="EMBL" id="KAA3676885.1"/>
    </source>
</evidence>
<dbReference type="Pfam" id="PF04900">
    <property type="entry name" value="Fcf1"/>
    <property type="match status" value="1"/>
</dbReference>
<dbReference type="InterPro" id="IPR006984">
    <property type="entry name" value="Fcf1/UTP23"/>
</dbReference>
<evidence type="ECO:0000256" key="4">
    <source>
        <dbReference type="ARBA" id="ARBA00023242"/>
    </source>
</evidence>
<dbReference type="SUPFAM" id="SSF88723">
    <property type="entry name" value="PIN domain-like"/>
    <property type="match status" value="1"/>
</dbReference>
<dbReference type="InterPro" id="IPR057776">
    <property type="entry name" value="UTP23_sensor"/>
</dbReference>
<sequence>MKIKRLKGYKRILDTYSRHFGLILDPLEIFVDSTFARQALTNKLNIKAQFETSLKISTKLVTSTCVVKECEALGDLFHGTLNVLKQFKILQCKHLFDVSKCATWCIKNRMRSARRLKYKSDGTSTLFALASNDESLQEVARLVPGMPIFYVAHCRFNLESPPVSVSEFLAQKASSAPVVSAHESAVIDAMDRKFGLCKEPVQLRKRKRPRAPNPLSCKKKSRKCANLSGRTAKRPMKRKRKRIKNTWAFQQALLSLKHDMGVV</sequence>
<evidence type="ECO:0000256" key="3">
    <source>
        <dbReference type="ARBA" id="ARBA00022552"/>
    </source>
</evidence>
<protein>
    <submittedName>
        <fullName evidence="8">U3 small nucleolar RNA-associated protein 23</fullName>
    </submittedName>
</protein>